<sequence>MNSRTRNDVVVEALTAGDIRPLYPLVLAVEPGLLWSQWDRYARRMVRARPPVREGIIVARRRGHPMPCGAVCYRRDRDLRHGLVLTAEHFVAIDLLYPQAVLTALARALDELADRFDCAAIRSVVLDRDRAVAENLGVVGHNRDGLMLTKYRF</sequence>
<name>A0A963Z0Y5_9PROT</name>
<organism evidence="1 2">
    <name type="scientific">Acidisoma cellulosilyticum</name>
    <dbReference type="NCBI Taxonomy" id="2802395"/>
    <lineage>
        <taxon>Bacteria</taxon>
        <taxon>Pseudomonadati</taxon>
        <taxon>Pseudomonadota</taxon>
        <taxon>Alphaproteobacteria</taxon>
        <taxon>Acetobacterales</taxon>
        <taxon>Acidocellaceae</taxon>
        <taxon>Acidisoma</taxon>
    </lineage>
</organism>
<proteinExistence type="predicted"/>
<accession>A0A963Z0Y5</accession>
<gene>
    <name evidence="1" type="ORF">ACELLULO517_10645</name>
</gene>
<dbReference type="EMBL" id="JAESVA010000003">
    <property type="protein sequence ID" value="MCB8880690.1"/>
    <property type="molecule type" value="Genomic_DNA"/>
</dbReference>
<evidence type="ECO:0000313" key="1">
    <source>
        <dbReference type="EMBL" id="MCB8880690.1"/>
    </source>
</evidence>
<reference evidence="1 2" key="1">
    <citation type="journal article" date="2021" name="Microorganisms">
        <title>Acidisoma silvae sp. nov. and Acidisomacellulosilytica sp. nov., Two Acidophilic Bacteria Isolated from Decaying Wood, Hydrolyzing Cellulose and Producing Poly-3-hydroxybutyrate.</title>
        <authorList>
            <person name="Mieszkin S."/>
            <person name="Pouder E."/>
            <person name="Uroz S."/>
            <person name="Simon-Colin C."/>
            <person name="Alain K."/>
        </authorList>
    </citation>
    <scope>NUCLEOTIDE SEQUENCE [LARGE SCALE GENOMIC DNA]</scope>
    <source>
        <strain evidence="1 2">HW T5.17</strain>
    </source>
</reference>
<evidence type="ECO:0000313" key="2">
    <source>
        <dbReference type="Proteomes" id="UP000721844"/>
    </source>
</evidence>
<dbReference type="RefSeq" id="WP_227307351.1">
    <property type="nucleotide sequence ID" value="NZ_JAESVA010000003.1"/>
</dbReference>
<comment type="caution">
    <text evidence="1">The sequence shown here is derived from an EMBL/GenBank/DDBJ whole genome shotgun (WGS) entry which is preliminary data.</text>
</comment>
<dbReference type="Proteomes" id="UP000721844">
    <property type="component" value="Unassembled WGS sequence"/>
</dbReference>
<keyword evidence="2" id="KW-1185">Reference proteome</keyword>
<dbReference type="AlphaFoldDB" id="A0A963Z0Y5"/>
<protein>
    <submittedName>
        <fullName evidence="1">Uncharacterized protein</fullName>
    </submittedName>
</protein>